<feature type="region of interest" description="Disordered" evidence="1">
    <location>
        <begin position="83"/>
        <end position="104"/>
    </location>
</feature>
<dbReference type="AlphaFoldDB" id="A0AAD7RT20"/>
<organism evidence="2 3">
    <name type="scientific">Aldrovandia affinis</name>
    <dbReference type="NCBI Taxonomy" id="143900"/>
    <lineage>
        <taxon>Eukaryota</taxon>
        <taxon>Metazoa</taxon>
        <taxon>Chordata</taxon>
        <taxon>Craniata</taxon>
        <taxon>Vertebrata</taxon>
        <taxon>Euteleostomi</taxon>
        <taxon>Actinopterygii</taxon>
        <taxon>Neopterygii</taxon>
        <taxon>Teleostei</taxon>
        <taxon>Notacanthiformes</taxon>
        <taxon>Halosauridae</taxon>
        <taxon>Aldrovandia</taxon>
    </lineage>
</organism>
<evidence type="ECO:0000256" key="1">
    <source>
        <dbReference type="SAM" id="MobiDB-lite"/>
    </source>
</evidence>
<dbReference type="Proteomes" id="UP001221898">
    <property type="component" value="Unassembled WGS sequence"/>
</dbReference>
<reference evidence="2" key="1">
    <citation type="journal article" date="2023" name="Science">
        <title>Genome structures resolve the early diversification of teleost fishes.</title>
        <authorList>
            <person name="Parey E."/>
            <person name="Louis A."/>
            <person name="Montfort J."/>
            <person name="Bouchez O."/>
            <person name="Roques C."/>
            <person name="Iampietro C."/>
            <person name="Lluch J."/>
            <person name="Castinel A."/>
            <person name="Donnadieu C."/>
            <person name="Desvignes T."/>
            <person name="Floi Bucao C."/>
            <person name="Jouanno E."/>
            <person name="Wen M."/>
            <person name="Mejri S."/>
            <person name="Dirks R."/>
            <person name="Jansen H."/>
            <person name="Henkel C."/>
            <person name="Chen W.J."/>
            <person name="Zahm M."/>
            <person name="Cabau C."/>
            <person name="Klopp C."/>
            <person name="Thompson A.W."/>
            <person name="Robinson-Rechavi M."/>
            <person name="Braasch I."/>
            <person name="Lecointre G."/>
            <person name="Bobe J."/>
            <person name="Postlethwait J.H."/>
            <person name="Berthelot C."/>
            <person name="Roest Crollius H."/>
            <person name="Guiguen Y."/>
        </authorList>
    </citation>
    <scope>NUCLEOTIDE SEQUENCE</scope>
    <source>
        <strain evidence="2">NC1722</strain>
    </source>
</reference>
<gene>
    <name evidence="2" type="ORF">AAFF_G00113230</name>
</gene>
<sequence length="104" mass="11190">MLQDDRDACAAGQLFPLSLASAPSVWLRGAAVSPRYRPAQCHLPNAIRQCRDGVWTDTSPAKGKQGYLNSPFSRFPPHENFETAEAADLRNPSASVSPAHLAGT</sequence>
<accession>A0AAD7RT20</accession>
<protein>
    <submittedName>
        <fullName evidence="2">Uncharacterized protein</fullName>
    </submittedName>
</protein>
<proteinExistence type="predicted"/>
<evidence type="ECO:0000313" key="3">
    <source>
        <dbReference type="Proteomes" id="UP001221898"/>
    </source>
</evidence>
<keyword evidence="3" id="KW-1185">Reference proteome</keyword>
<name>A0AAD7RT20_9TELE</name>
<comment type="caution">
    <text evidence="2">The sequence shown here is derived from an EMBL/GenBank/DDBJ whole genome shotgun (WGS) entry which is preliminary data.</text>
</comment>
<evidence type="ECO:0000313" key="2">
    <source>
        <dbReference type="EMBL" id="KAJ8389854.1"/>
    </source>
</evidence>
<dbReference type="EMBL" id="JAINUG010000177">
    <property type="protein sequence ID" value="KAJ8389854.1"/>
    <property type="molecule type" value="Genomic_DNA"/>
</dbReference>